<dbReference type="EMBL" id="JAWDID010000053">
    <property type="protein sequence ID" value="MDU0342941.1"/>
    <property type="molecule type" value="Genomic_DNA"/>
</dbReference>
<dbReference type="GO" id="GO:0016491">
    <property type="term" value="F:oxidoreductase activity"/>
    <property type="evidence" value="ECO:0007669"/>
    <property type="project" value="UniProtKB-KW"/>
</dbReference>
<proteinExistence type="inferred from homology"/>
<dbReference type="Pfam" id="PF00106">
    <property type="entry name" value="adh_short"/>
    <property type="match status" value="1"/>
</dbReference>
<evidence type="ECO:0000313" key="4">
    <source>
        <dbReference type="EMBL" id="MDU0342941.1"/>
    </source>
</evidence>
<dbReference type="PRINTS" id="PR00081">
    <property type="entry name" value="GDHRDH"/>
</dbReference>
<evidence type="ECO:0000256" key="3">
    <source>
        <dbReference type="RuleBase" id="RU000363"/>
    </source>
</evidence>
<dbReference type="InterPro" id="IPR036291">
    <property type="entry name" value="NAD(P)-bd_dom_sf"/>
</dbReference>
<protein>
    <submittedName>
        <fullName evidence="4">SDR family oxidoreductase</fullName>
        <ecNumber evidence="4">1.-.-.-</ecNumber>
    </submittedName>
</protein>
<dbReference type="Gene3D" id="3.40.50.720">
    <property type="entry name" value="NAD(P)-binding Rossmann-like Domain"/>
    <property type="match status" value="1"/>
</dbReference>
<dbReference type="Proteomes" id="UP001254257">
    <property type="component" value="Unassembled WGS sequence"/>
</dbReference>
<dbReference type="EC" id="1.-.-.-" evidence="4"/>
<dbReference type="PANTHER" id="PTHR43086">
    <property type="entry name" value="VERY-LONG-CHAIN 3-OXOOACYL-COA REDUCTASE"/>
    <property type="match status" value="1"/>
</dbReference>
<dbReference type="SUPFAM" id="SSF51735">
    <property type="entry name" value="NAD(P)-binding Rossmann-fold domains"/>
    <property type="match status" value="1"/>
</dbReference>
<keyword evidence="5" id="KW-1185">Reference proteome</keyword>
<dbReference type="InterPro" id="IPR002347">
    <property type="entry name" value="SDR_fam"/>
</dbReference>
<keyword evidence="2 4" id="KW-0560">Oxidoreductase</keyword>
<reference evidence="4 5" key="1">
    <citation type="submission" date="2023-09" db="EMBL/GenBank/DDBJ databases">
        <title>Whole genome shotgun sequencing (WGS) of Bosea sp. ZW T0_25, isolated from stored onions (Allium cepa).</title>
        <authorList>
            <person name="Stoll D.A."/>
            <person name="Huch M."/>
        </authorList>
    </citation>
    <scope>NUCLEOTIDE SEQUENCE [LARGE SCALE GENOMIC DNA]</scope>
    <source>
        <strain evidence="4 5">ZW T0_25</strain>
    </source>
</reference>
<dbReference type="RefSeq" id="WP_316020691.1">
    <property type="nucleotide sequence ID" value="NZ_JAWDID010000053.1"/>
</dbReference>
<sequence>MATDFPYRTALVTGASRGIGAAICRRLTGLGMTVYGVARSREALDDVFQELGVVPVVADVRDPDAIVAGLAGAEIDVLVNNAGMVATVKPLYEQSAEEIAETIAVNLTAPMLLMRALLGGMVGRRRGHVVNITTTAARGVLAGTSAYGGAKAGLSHACRSLRYDLAGSNVRITDLAPGRVETEIYLRAFGGDRGKLHDTMYGNVRALQPQDIAETIAAVLSLPQHVDVTEIEISPTDQAVGGHVFKSVQG</sequence>
<comment type="similarity">
    <text evidence="1 3">Belongs to the short-chain dehydrogenases/reductases (SDR) family.</text>
</comment>
<name>A0ABU3SE25_9HYPH</name>
<evidence type="ECO:0000256" key="2">
    <source>
        <dbReference type="ARBA" id="ARBA00023002"/>
    </source>
</evidence>
<dbReference type="PANTHER" id="PTHR43086:SF3">
    <property type="entry name" value="NADP-DEPENDENT 3-HYDROXY ACID DEHYDROGENASE YDFG"/>
    <property type="match status" value="1"/>
</dbReference>
<accession>A0ABU3SE25</accession>
<dbReference type="PRINTS" id="PR00080">
    <property type="entry name" value="SDRFAMILY"/>
</dbReference>
<gene>
    <name evidence="4" type="ORF">RKE40_23845</name>
</gene>
<comment type="caution">
    <text evidence="4">The sequence shown here is derived from an EMBL/GenBank/DDBJ whole genome shotgun (WGS) entry which is preliminary data.</text>
</comment>
<evidence type="ECO:0000313" key="5">
    <source>
        <dbReference type="Proteomes" id="UP001254257"/>
    </source>
</evidence>
<organism evidence="4 5">
    <name type="scientific">Bosea rubneri</name>
    <dbReference type="NCBI Taxonomy" id="3075434"/>
    <lineage>
        <taxon>Bacteria</taxon>
        <taxon>Pseudomonadati</taxon>
        <taxon>Pseudomonadota</taxon>
        <taxon>Alphaproteobacteria</taxon>
        <taxon>Hyphomicrobiales</taxon>
        <taxon>Boseaceae</taxon>
        <taxon>Bosea</taxon>
    </lineage>
</organism>
<evidence type="ECO:0000256" key="1">
    <source>
        <dbReference type="ARBA" id="ARBA00006484"/>
    </source>
</evidence>